<gene>
    <name evidence="4" type="ORF">ABS772_07820</name>
</gene>
<evidence type="ECO:0000256" key="2">
    <source>
        <dbReference type="RuleBase" id="RU003616"/>
    </source>
</evidence>
<proteinExistence type="inferred from homology"/>
<dbReference type="Proteomes" id="UP001480955">
    <property type="component" value="Unassembled WGS sequence"/>
</dbReference>
<feature type="domain" description="SHSP" evidence="3">
    <location>
        <begin position="46"/>
        <end position="160"/>
    </location>
</feature>
<comment type="similarity">
    <text evidence="1 2">Belongs to the small heat shock protein (HSP20) family.</text>
</comment>
<evidence type="ECO:0000313" key="4">
    <source>
        <dbReference type="EMBL" id="MER2249821.1"/>
    </source>
</evidence>
<dbReference type="RefSeq" id="WP_350393511.1">
    <property type="nucleotide sequence ID" value="NZ_JBELQE010000048.1"/>
</dbReference>
<dbReference type="SUPFAM" id="SSF49764">
    <property type="entry name" value="HSP20-like chaperones"/>
    <property type="match status" value="1"/>
</dbReference>
<keyword evidence="5" id="KW-1185">Reference proteome</keyword>
<evidence type="ECO:0000313" key="5">
    <source>
        <dbReference type="Proteomes" id="UP001480955"/>
    </source>
</evidence>
<dbReference type="EMBL" id="JBELQE010000048">
    <property type="protein sequence ID" value="MER2249821.1"/>
    <property type="molecule type" value="Genomic_DNA"/>
</dbReference>
<dbReference type="InterPro" id="IPR031107">
    <property type="entry name" value="Small_HSP"/>
</dbReference>
<accession>A0ABV1QKE8</accession>
<name>A0ABV1QKE8_9HYPH</name>
<sequence>MNLKSLLTLGHRSPSAEGGAVPLPAQHLVEQMLGEFRLGLPLGLPLVQGGAVPRMDVVEKDGTVEITAELPGLARDDVKVELADDTLVIRGEKRQEKEQSEGARKVTERSYGAFVRSLELPAGIRAEDVQASMDKGVLTVTLPKTALAPPEAKRIDIKAP</sequence>
<comment type="caution">
    <text evidence="4">The sequence shown here is derived from an EMBL/GenBank/DDBJ whole genome shotgun (WGS) entry which is preliminary data.</text>
</comment>
<evidence type="ECO:0000256" key="1">
    <source>
        <dbReference type="PROSITE-ProRule" id="PRU00285"/>
    </source>
</evidence>
<organism evidence="4 5">
    <name type="scientific">Methylorubrum podarium</name>
    <dbReference type="NCBI Taxonomy" id="200476"/>
    <lineage>
        <taxon>Bacteria</taxon>
        <taxon>Pseudomonadati</taxon>
        <taxon>Pseudomonadota</taxon>
        <taxon>Alphaproteobacteria</taxon>
        <taxon>Hyphomicrobiales</taxon>
        <taxon>Methylobacteriaceae</taxon>
        <taxon>Methylorubrum</taxon>
    </lineage>
</organism>
<dbReference type="Gene3D" id="2.60.40.790">
    <property type="match status" value="1"/>
</dbReference>
<dbReference type="PANTHER" id="PTHR11527">
    <property type="entry name" value="HEAT-SHOCK PROTEIN 20 FAMILY MEMBER"/>
    <property type="match status" value="1"/>
</dbReference>
<protein>
    <submittedName>
        <fullName evidence="4">Hsp20/alpha crystallin family protein</fullName>
    </submittedName>
</protein>
<dbReference type="Pfam" id="PF00011">
    <property type="entry name" value="HSP20"/>
    <property type="match status" value="1"/>
</dbReference>
<evidence type="ECO:0000259" key="3">
    <source>
        <dbReference type="PROSITE" id="PS01031"/>
    </source>
</evidence>
<reference evidence="4 5" key="1">
    <citation type="submission" date="2024-06" db="EMBL/GenBank/DDBJ databases">
        <authorList>
            <person name="Campbell A.G."/>
        </authorList>
    </citation>
    <scope>NUCLEOTIDE SEQUENCE [LARGE SCALE GENOMIC DNA]</scope>
    <source>
        <strain evidence="4 5">EM12</strain>
    </source>
</reference>
<dbReference type="InterPro" id="IPR008978">
    <property type="entry name" value="HSP20-like_chaperone"/>
</dbReference>
<dbReference type="PROSITE" id="PS01031">
    <property type="entry name" value="SHSP"/>
    <property type="match status" value="1"/>
</dbReference>
<dbReference type="InterPro" id="IPR002068">
    <property type="entry name" value="A-crystallin/Hsp20_dom"/>
</dbReference>
<dbReference type="CDD" id="cd06464">
    <property type="entry name" value="ACD_sHsps-like"/>
    <property type="match status" value="1"/>
</dbReference>